<evidence type="ECO:0000313" key="2">
    <source>
        <dbReference type="EMBL" id="TDE58001.1"/>
    </source>
</evidence>
<organism evidence="2 3">
    <name type="scientific">Nonomuraea mesophila</name>
    <dbReference type="NCBI Taxonomy" id="2530382"/>
    <lineage>
        <taxon>Bacteria</taxon>
        <taxon>Bacillati</taxon>
        <taxon>Actinomycetota</taxon>
        <taxon>Actinomycetes</taxon>
        <taxon>Streptosporangiales</taxon>
        <taxon>Streptosporangiaceae</taxon>
        <taxon>Nonomuraea</taxon>
    </lineage>
</organism>
<keyword evidence="3" id="KW-1185">Reference proteome</keyword>
<feature type="region of interest" description="Disordered" evidence="1">
    <location>
        <begin position="1"/>
        <end position="108"/>
    </location>
</feature>
<dbReference type="EMBL" id="SMLD01000011">
    <property type="protein sequence ID" value="TDE58001.1"/>
    <property type="molecule type" value="Genomic_DNA"/>
</dbReference>
<sequence length="108" mass="10872">MPGSYGGPAPVGPGPHAAGPPAHPAAHGEPTPHAPGGPWSPAREDPAPQTWGPAPQAATPHDTGHDPGHDGGPNGGPDAEQTSTYSWFVPEGDSVPHTLGEPNPDQRR</sequence>
<name>A0A4R5FVU5_9ACTN</name>
<dbReference type="RefSeq" id="WP_132628833.1">
    <property type="nucleotide sequence ID" value="NZ_SMLD01000011.1"/>
</dbReference>
<protein>
    <submittedName>
        <fullName evidence="2">Uncharacterized protein</fullName>
    </submittedName>
</protein>
<proteinExistence type="predicted"/>
<feature type="compositionally biased region" description="Low complexity" evidence="1">
    <location>
        <begin position="14"/>
        <end position="37"/>
    </location>
</feature>
<evidence type="ECO:0000256" key="1">
    <source>
        <dbReference type="SAM" id="MobiDB-lite"/>
    </source>
</evidence>
<reference evidence="2 3" key="1">
    <citation type="submission" date="2019-03" db="EMBL/GenBank/DDBJ databases">
        <title>Draft genome sequences of novel Actinobacteria.</title>
        <authorList>
            <person name="Sahin N."/>
            <person name="Ay H."/>
            <person name="Saygin H."/>
        </authorList>
    </citation>
    <scope>NUCLEOTIDE SEQUENCE [LARGE SCALE GENOMIC DNA]</scope>
    <source>
        <strain evidence="2 3">6K102</strain>
    </source>
</reference>
<dbReference type="Proteomes" id="UP000295136">
    <property type="component" value="Unassembled WGS sequence"/>
</dbReference>
<gene>
    <name evidence="2" type="ORF">E1295_06925</name>
</gene>
<evidence type="ECO:0000313" key="3">
    <source>
        <dbReference type="Proteomes" id="UP000295136"/>
    </source>
</evidence>
<accession>A0A4R5FVU5</accession>
<comment type="caution">
    <text evidence="2">The sequence shown here is derived from an EMBL/GenBank/DDBJ whole genome shotgun (WGS) entry which is preliminary data.</text>
</comment>
<dbReference type="AlphaFoldDB" id="A0A4R5FVU5"/>